<evidence type="ECO:0000256" key="2">
    <source>
        <dbReference type="SAM" id="Phobius"/>
    </source>
</evidence>
<comment type="caution">
    <text evidence="4">The sequence shown here is derived from an EMBL/GenBank/DDBJ whole genome shotgun (WGS) entry which is preliminary data.</text>
</comment>
<dbReference type="GO" id="GO:0004222">
    <property type="term" value="F:metalloendopeptidase activity"/>
    <property type="evidence" value="ECO:0007669"/>
    <property type="project" value="TreeGrafter"/>
</dbReference>
<gene>
    <name evidence="4" type="ORF">M670_01201</name>
</gene>
<feature type="region of interest" description="Disordered" evidence="1">
    <location>
        <begin position="34"/>
        <end position="62"/>
    </location>
</feature>
<evidence type="ECO:0000256" key="1">
    <source>
        <dbReference type="SAM" id="MobiDB-lite"/>
    </source>
</evidence>
<dbReference type="EMBL" id="JJRY01000003">
    <property type="protein sequence ID" value="KEF39435.1"/>
    <property type="molecule type" value="Genomic_DNA"/>
</dbReference>
<name>A0A072P1R4_SCHAZ</name>
<evidence type="ECO:0000313" key="5">
    <source>
        <dbReference type="Proteomes" id="UP000027936"/>
    </source>
</evidence>
<sequence length="286" mass="32399">MGLFKTRAIGPFQYLSGGMMKVRNQVDDVKRRIAKRKKARSSIGGSPTGSRRNAYPLPKDEERYGETPFYDYEPGSNSKHPVFRTEFIILQVLLAVCLFLIVGILFKDPSPRWEKARTFVSKTMEKEFQFAAVMDWYENQFGKPVALLPETNKEQISNQIDQNEDVQHVYAVPAAGRVLEPFSKDRQGIMVETGRDSFVEAIDDGIIIDVSVKEEIGKTVVIQHSDGSETWYGNLNSINVKLYDFVKSRTQLGQVTNTEDGQAGTFYFAIKEGDSFIDPIQVINFD</sequence>
<proteinExistence type="predicted"/>
<feature type="transmembrane region" description="Helical" evidence="2">
    <location>
        <begin position="87"/>
        <end position="106"/>
    </location>
</feature>
<keyword evidence="2" id="KW-1133">Transmembrane helix</keyword>
<dbReference type="SUPFAM" id="SSF51261">
    <property type="entry name" value="Duplicated hybrid motif"/>
    <property type="match status" value="1"/>
</dbReference>
<dbReference type="Proteomes" id="UP000027936">
    <property type="component" value="Unassembled WGS sequence"/>
</dbReference>
<dbReference type="CDD" id="cd12797">
    <property type="entry name" value="M23_peptidase"/>
    <property type="match status" value="1"/>
</dbReference>
<protein>
    <submittedName>
        <fullName evidence="4">Membrane-bound metallopeptidase</fullName>
    </submittedName>
</protein>
<accession>A0A072P1R4</accession>
<dbReference type="AlphaFoldDB" id="A0A072P1R4"/>
<dbReference type="Gene3D" id="2.70.70.10">
    <property type="entry name" value="Glucose Permease (Domain IIA)"/>
    <property type="match status" value="1"/>
</dbReference>
<feature type="domain" description="M23ase beta-sheet core" evidence="3">
    <location>
        <begin position="186"/>
        <end position="279"/>
    </location>
</feature>
<organism evidence="4 5">
    <name type="scientific">Schinkia azotoformans MEV2011</name>
    <dbReference type="NCBI Taxonomy" id="1348973"/>
    <lineage>
        <taxon>Bacteria</taxon>
        <taxon>Bacillati</taxon>
        <taxon>Bacillota</taxon>
        <taxon>Bacilli</taxon>
        <taxon>Bacillales</taxon>
        <taxon>Bacillaceae</taxon>
        <taxon>Calidifontibacillus/Schinkia group</taxon>
        <taxon>Schinkia</taxon>
    </lineage>
</organism>
<reference evidence="4 5" key="1">
    <citation type="submission" date="2014-04" db="EMBL/GenBank/DDBJ databases">
        <title>Draft genome sequence of Bacillus azotoformans MEV2011, a (co-) denitrifying strain unable to grow in the presence of oxygen.</title>
        <authorList>
            <person name="Nielsen M."/>
            <person name="Schreiber L."/>
            <person name="Finster K."/>
            <person name="Schramm A."/>
        </authorList>
    </citation>
    <scope>NUCLEOTIDE SEQUENCE [LARGE SCALE GENOMIC DNA]</scope>
    <source>
        <strain evidence="4 5">MEV2011</strain>
    </source>
</reference>
<dbReference type="PANTHER" id="PTHR21666">
    <property type="entry name" value="PEPTIDASE-RELATED"/>
    <property type="match status" value="1"/>
</dbReference>
<dbReference type="Pfam" id="PF01551">
    <property type="entry name" value="Peptidase_M23"/>
    <property type="match status" value="1"/>
</dbReference>
<dbReference type="PATRIC" id="fig|1348973.3.peg.1174"/>
<evidence type="ECO:0000313" key="4">
    <source>
        <dbReference type="EMBL" id="KEF39435.1"/>
    </source>
</evidence>
<dbReference type="InterPro" id="IPR016047">
    <property type="entry name" value="M23ase_b-sheet_dom"/>
</dbReference>
<dbReference type="InterPro" id="IPR011055">
    <property type="entry name" value="Dup_hybrid_motif"/>
</dbReference>
<keyword evidence="2" id="KW-0472">Membrane</keyword>
<evidence type="ECO:0000259" key="3">
    <source>
        <dbReference type="Pfam" id="PF01551"/>
    </source>
</evidence>
<keyword evidence="2" id="KW-0812">Transmembrane</keyword>
<dbReference type="PANTHER" id="PTHR21666:SF274">
    <property type="entry name" value="STAGE IV SPORULATION PROTEIN FA"/>
    <property type="match status" value="1"/>
</dbReference>
<dbReference type="InterPro" id="IPR050570">
    <property type="entry name" value="Cell_wall_metabolism_enzyme"/>
</dbReference>